<reference evidence="2 3" key="1">
    <citation type="submission" date="2019-03" db="EMBL/GenBank/DDBJ databases">
        <title>First draft genome of Liparis tanakae, snailfish: a comprehensive survey of snailfish specific genes.</title>
        <authorList>
            <person name="Kim W."/>
            <person name="Song I."/>
            <person name="Jeong J.-H."/>
            <person name="Kim D."/>
            <person name="Kim S."/>
            <person name="Ryu S."/>
            <person name="Song J.Y."/>
            <person name="Lee S.K."/>
        </authorList>
    </citation>
    <scope>NUCLEOTIDE SEQUENCE [LARGE SCALE GENOMIC DNA]</scope>
    <source>
        <tissue evidence="2">Muscle</tissue>
    </source>
</reference>
<evidence type="ECO:0000313" key="3">
    <source>
        <dbReference type="Proteomes" id="UP000314294"/>
    </source>
</evidence>
<sequence>MRAHSTAGRHRRRATMHMRPARLSLPASVLFSQRSKPKRVEVGRLRESGEGGAMRRGHDDDGHRRTQPGPLGEVVYFNRCIGRRH</sequence>
<gene>
    <name evidence="2" type="ORF">EYF80_057547</name>
</gene>
<feature type="region of interest" description="Disordered" evidence="1">
    <location>
        <begin position="1"/>
        <end position="71"/>
    </location>
</feature>
<organism evidence="2 3">
    <name type="scientific">Liparis tanakae</name>
    <name type="common">Tanaka's snailfish</name>
    <dbReference type="NCBI Taxonomy" id="230148"/>
    <lineage>
        <taxon>Eukaryota</taxon>
        <taxon>Metazoa</taxon>
        <taxon>Chordata</taxon>
        <taxon>Craniata</taxon>
        <taxon>Vertebrata</taxon>
        <taxon>Euteleostomi</taxon>
        <taxon>Actinopterygii</taxon>
        <taxon>Neopterygii</taxon>
        <taxon>Teleostei</taxon>
        <taxon>Neoteleostei</taxon>
        <taxon>Acanthomorphata</taxon>
        <taxon>Eupercaria</taxon>
        <taxon>Perciformes</taxon>
        <taxon>Cottioidei</taxon>
        <taxon>Cottales</taxon>
        <taxon>Liparidae</taxon>
        <taxon>Liparis</taxon>
    </lineage>
</organism>
<comment type="caution">
    <text evidence="2">The sequence shown here is derived from an EMBL/GenBank/DDBJ whole genome shotgun (WGS) entry which is preliminary data.</text>
</comment>
<dbReference type="EMBL" id="SRLO01002791">
    <property type="protein sequence ID" value="TNN32294.1"/>
    <property type="molecule type" value="Genomic_DNA"/>
</dbReference>
<proteinExistence type="predicted"/>
<protein>
    <submittedName>
        <fullName evidence="2">Uncharacterized protein</fullName>
    </submittedName>
</protein>
<feature type="compositionally biased region" description="Basic residues" evidence="1">
    <location>
        <begin position="1"/>
        <end position="20"/>
    </location>
</feature>
<evidence type="ECO:0000313" key="2">
    <source>
        <dbReference type="EMBL" id="TNN32294.1"/>
    </source>
</evidence>
<dbReference type="Proteomes" id="UP000314294">
    <property type="component" value="Unassembled WGS sequence"/>
</dbReference>
<evidence type="ECO:0000256" key="1">
    <source>
        <dbReference type="SAM" id="MobiDB-lite"/>
    </source>
</evidence>
<accession>A0A4Z2EVA7</accession>
<dbReference type="AlphaFoldDB" id="A0A4Z2EVA7"/>
<name>A0A4Z2EVA7_9TELE</name>
<feature type="compositionally biased region" description="Basic and acidic residues" evidence="1">
    <location>
        <begin position="38"/>
        <end position="49"/>
    </location>
</feature>
<keyword evidence="3" id="KW-1185">Reference proteome</keyword>